<evidence type="ECO:0000256" key="9">
    <source>
        <dbReference type="PROSITE-ProRule" id="PRU00284"/>
    </source>
</evidence>
<dbReference type="CDD" id="cd12913">
    <property type="entry name" value="PDC1_MCP_like"/>
    <property type="match status" value="1"/>
</dbReference>
<feature type="domain" description="HAMP" evidence="12">
    <location>
        <begin position="359"/>
        <end position="412"/>
    </location>
</feature>
<sequence>MSLRLPKVRTLRTRLVLILLPVVALGVIAMTVLAVKLSTDAARDSAKRELLEQARQEANAFNSGAAEAAALSKTLDAQMERNPDLTREQVDELVKGIAVANPRIAGSYVTYERNAFDGLDAQFAGKPGQTPKGELSPYWNRLTGKLQNDPTPLDQDAVYYAGPRDAGKLVVVEPYIWEGYPMVSYNTPITVDGKFQGIAGIDVVLKQLATETAKVKAYDTGYAFVVSNSGTFLTAPEKGLITKQTLAGLGKKRDNAELASIQQDVKSGTAGTVETTDPFTGKDAIVAYAPVATGNWGFLISAPTDEVLADAHRLRNLLLIAGGVLLLIVALAITGVAARITKPLKGFVTSLRSLAQHDVADLRDGMTAMAEGDLTKTIETTTEPVPVTSADEIGQASETMNELIESTRDSVAAYERSRGELSSLLGGVTASADRVTAASRDMASTSEETGRAVGEIANAVGEVASGAERQVRMVESARELTESVGDRVRDSAQQAQETAAAADRAREIALAGVDGADEAVDVMRTVRDSSAGVRDTMQGLAGRSEQIGGIVETITAIADQTNLLALNAAIEAARAGEQGRGFAVVADEVRQLAEESQTAAASISTLIAEIQSETERAVHAVEEGAQRGETAMEIAASTRQRYSDIGEVVDEVNARVAAIAAQVQQVADEAARVQHEMSEVASVAEESSAASQQVSASTEQTSAATQQVAASAQELADTAVELDRLVKGFQL</sequence>
<evidence type="ECO:0000313" key="14">
    <source>
        <dbReference type="Proteomes" id="UP001058860"/>
    </source>
</evidence>
<dbReference type="InterPro" id="IPR004090">
    <property type="entry name" value="Chemotax_Me-accpt_rcpt"/>
</dbReference>
<evidence type="ECO:0000256" key="3">
    <source>
        <dbReference type="ARBA" id="ARBA00022500"/>
    </source>
</evidence>
<proteinExistence type="inferred from homology"/>
<keyword evidence="5 10" id="KW-1133">Transmembrane helix</keyword>
<organism evidence="13 14">
    <name type="scientific">Svornostia abyssi</name>
    <dbReference type="NCBI Taxonomy" id="2898438"/>
    <lineage>
        <taxon>Bacteria</taxon>
        <taxon>Bacillati</taxon>
        <taxon>Actinomycetota</taxon>
        <taxon>Thermoleophilia</taxon>
        <taxon>Solirubrobacterales</taxon>
        <taxon>Baekduiaceae</taxon>
        <taxon>Svornostia</taxon>
    </lineage>
</organism>
<gene>
    <name evidence="13" type="ORF">LRS13_05135</name>
</gene>
<dbReference type="CDD" id="cd12912">
    <property type="entry name" value="PDC2_MCP_like"/>
    <property type="match status" value="1"/>
</dbReference>
<dbReference type="InterPro" id="IPR033479">
    <property type="entry name" value="dCache_1"/>
</dbReference>
<dbReference type="CDD" id="cd06225">
    <property type="entry name" value="HAMP"/>
    <property type="match status" value="1"/>
</dbReference>
<dbReference type="SMART" id="SM00283">
    <property type="entry name" value="MA"/>
    <property type="match status" value="1"/>
</dbReference>
<dbReference type="PANTHER" id="PTHR32089:SF112">
    <property type="entry name" value="LYSOZYME-LIKE PROTEIN-RELATED"/>
    <property type="match status" value="1"/>
</dbReference>
<evidence type="ECO:0000256" key="10">
    <source>
        <dbReference type="SAM" id="Phobius"/>
    </source>
</evidence>
<dbReference type="Proteomes" id="UP001058860">
    <property type="component" value="Chromosome"/>
</dbReference>
<evidence type="ECO:0000256" key="8">
    <source>
        <dbReference type="ARBA" id="ARBA00029447"/>
    </source>
</evidence>
<dbReference type="Gene3D" id="6.10.340.10">
    <property type="match status" value="1"/>
</dbReference>
<evidence type="ECO:0000256" key="4">
    <source>
        <dbReference type="ARBA" id="ARBA00022692"/>
    </source>
</evidence>
<dbReference type="EMBL" id="CP088295">
    <property type="protein sequence ID" value="UUY04914.1"/>
    <property type="molecule type" value="Genomic_DNA"/>
</dbReference>
<evidence type="ECO:0000256" key="6">
    <source>
        <dbReference type="ARBA" id="ARBA00023136"/>
    </source>
</evidence>
<comment type="similarity">
    <text evidence="8">Belongs to the methyl-accepting chemotaxis (MCP) protein family.</text>
</comment>
<dbReference type="Gene3D" id="3.30.450.20">
    <property type="entry name" value="PAS domain"/>
    <property type="match status" value="2"/>
</dbReference>
<keyword evidence="14" id="KW-1185">Reference proteome</keyword>
<dbReference type="InterPro" id="IPR004089">
    <property type="entry name" value="MCPsignal_dom"/>
</dbReference>
<dbReference type="Pfam" id="PF00015">
    <property type="entry name" value="MCPsignal"/>
    <property type="match status" value="1"/>
</dbReference>
<protein>
    <submittedName>
        <fullName evidence="13">Methyl-accepting chemotaxis protein</fullName>
    </submittedName>
</protein>
<evidence type="ECO:0000259" key="12">
    <source>
        <dbReference type="PROSITE" id="PS50885"/>
    </source>
</evidence>
<keyword evidence="3" id="KW-0145">Chemotaxis</keyword>
<feature type="transmembrane region" description="Helical" evidence="10">
    <location>
        <begin position="317"/>
        <end position="338"/>
    </location>
</feature>
<keyword evidence="6 10" id="KW-0472">Membrane</keyword>
<keyword evidence="7 9" id="KW-0807">Transducer</keyword>
<dbReference type="SMART" id="SM00304">
    <property type="entry name" value="HAMP"/>
    <property type="match status" value="2"/>
</dbReference>
<dbReference type="SUPFAM" id="SSF58104">
    <property type="entry name" value="Methyl-accepting chemotaxis protein (MCP) signaling domain"/>
    <property type="match status" value="1"/>
</dbReference>
<dbReference type="Pfam" id="PF00672">
    <property type="entry name" value="HAMP"/>
    <property type="match status" value="1"/>
</dbReference>
<keyword evidence="4 10" id="KW-0812">Transmembrane</keyword>
<evidence type="ECO:0000259" key="11">
    <source>
        <dbReference type="PROSITE" id="PS50111"/>
    </source>
</evidence>
<dbReference type="CDD" id="cd11386">
    <property type="entry name" value="MCP_signal"/>
    <property type="match status" value="1"/>
</dbReference>
<dbReference type="InterPro" id="IPR003660">
    <property type="entry name" value="HAMP_dom"/>
</dbReference>
<dbReference type="PROSITE" id="PS50885">
    <property type="entry name" value="HAMP"/>
    <property type="match status" value="1"/>
</dbReference>
<dbReference type="Pfam" id="PF02743">
    <property type="entry name" value="dCache_1"/>
    <property type="match status" value="1"/>
</dbReference>
<dbReference type="RefSeq" id="WP_353865392.1">
    <property type="nucleotide sequence ID" value="NZ_CP088295.1"/>
</dbReference>
<evidence type="ECO:0000256" key="1">
    <source>
        <dbReference type="ARBA" id="ARBA00004651"/>
    </source>
</evidence>
<feature type="domain" description="Methyl-accepting transducer" evidence="11">
    <location>
        <begin position="445"/>
        <end position="702"/>
    </location>
</feature>
<evidence type="ECO:0000256" key="7">
    <source>
        <dbReference type="ARBA" id="ARBA00023224"/>
    </source>
</evidence>
<dbReference type="PROSITE" id="PS50111">
    <property type="entry name" value="CHEMOTAXIS_TRANSDUC_2"/>
    <property type="match status" value="1"/>
</dbReference>
<dbReference type="PANTHER" id="PTHR32089">
    <property type="entry name" value="METHYL-ACCEPTING CHEMOTAXIS PROTEIN MCPB"/>
    <property type="match status" value="1"/>
</dbReference>
<reference evidence="14" key="1">
    <citation type="submission" date="2021-11" db="EMBL/GenBank/DDBJ databases">
        <title>Cultivation dependent microbiological survey of springs from the worlds oldest radium mine currently devoted to the extraction of radon-saturated water.</title>
        <authorList>
            <person name="Kapinusova G."/>
            <person name="Smrhova T."/>
            <person name="Strejcek M."/>
            <person name="Suman J."/>
            <person name="Jani K."/>
            <person name="Pajer P."/>
            <person name="Uhlik O."/>
        </authorList>
    </citation>
    <scope>NUCLEOTIDE SEQUENCE [LARGE SCALE GENOMIC DNA]</scope>
    <source>
        <strain evidence="14">J379</strain>
    </source>
</reference>
<keyword evidence="2" id="KW-1003">Cell membrane</keyword>
<dbReference type="Gene3D" id="1.10.287.950">
    <property type="entry name" value="Methyl-accepting chemotaxis protein"/>
    <property type="match status" value="1"/>
</dbReference>
<evidence type="ECO:0000313" key="13">
    <source>
        <dbReference type="EMBL" id="UUY04914.1"/>
    </source>
</evidence>
<evidence type="ECO:0000256" key="5">
    <source>
        <dbReference type="ARBA" id="ARBA00022989"/>
    </source>
</evidence>
<comment type="subcellular location">
    <subcellularLocation>
        <location evidence="1">Cell membrane</location>
        <topology evidence="1">Multi-pass membrane protein</topology>
    </subcellularLocation>
</comment>
<name>A0ABY5PJN8_9ACTN</name>
<accession>A0ABY5PJN8</accession>
<evidence type="ECO:0000256" key="2">
    <source>
        <dbReference type="ARBA" id="ARBA00022475"/>
    </source>
</evidence>
<dbReference type="PRINTS" id="PR00260">
    <property type="entry name" value="CHEMTRNSDUCR"/>
</dbReference>